<name>A0ABQ1HNV1_9GAMM</name>
<sequence>MTFKSLFLLFLAALFAAPAHADPLTSLAREIASGKHPRIDGMVVMRDGQLLAEGYGESLPSSGRDIRSATKSITALLVGIAIDRGHIPSVETPVLELLPELAQAFADDPRKQRMRLQDLLTMRSGLDCNDWVRDSPGHEDKMYRKRDWLAFWARQPMRDEPGTRFSYCTGNVVALGRILANATGEPVPVFAARGLFAPLGIGNATWETWNRGRDTDTGGHLALHPRDLARIGQMVIQRGEYDGQRVVSAAWIEAMTTEHTAVPDRPQRYGYLWWLDRARGPKLGDQPVWMAWGNGGNYLFLFPGLETSAAFAGSRYNTPEASEPMQWMGTRILPVLVQDAARGLSPEN</sequence>
<feature type="signal peptide" evidence="1">
    <location>
        <begin position="1"/>
        <end position="21"/>
    </location>
</feature>
<keyword evidence="4" id="KW-1185">Reference proteome</keyword>
<dbReference type="InterPro" id="IPR001466">
    <property type="entry name" value="Beta-lactam-related"/>
</dbReference>
<dbReference type="Proteomes" id="UP000623419">
    <property type="component" value="Unassembled WGS sequence"/>
</dbReference>
<keyword evidence="1" id="KW-0732">Signal</keyword>
<feature type="domain" description="Beta-lactamase-related" evidence="2">
    <location>
        <begin position="40"/>
        <end position="317"/>
    </location>
</feature>
<dbReference type="Gene3D" id="3.40.710.10">
    <property type="entry name" value="DD-peptidase/beta-lactamase superfamily"/>
    <property type="match status" value="1"/>
</dbReference>
<evidence type="ECO:0000313" key="4">
    <source>
        <dbReference type="Proteomes" id="UP000623419"/>
    </source>
</evidence>
<dbReference type="InterPro" id="IPR050789">
    <property type="entry name" value="Diverse_Enzym_Activities"/>
</dbReference>
<dbReference type="InterPro" id="IPR012338">
    <property type="entry name" value="Beta-lactam/transpept-like"/>
</dbReference>
<evidence type="ECO:0000259" key="2">
    <source>
        <dbReference type="Pfam" id="PF00144"/>
    </source>
</evidence>
<dbReference type="PANTHER" id="PTHR43283:SF7">
    <property type="entry name" value="BETA-LACTAMASE-RELATED DOMAIN-CONTAINING PROTEIN"/>
    <property type="match status" value="1"/>
</dbReference>
<evidence type="ECO:0000256" key="1">
    <source>
        <dbReference type="SAM" id="SignalP"/>
    </source>
</evidence>
<dbReference type="EMBL" id="BMKC01000003">
    <property type="protein sequence ID" value="GGA83563.1"/>
    <property type="molecule type" value="Genomic_DNA"/>
</dbReference>
<reference evidence="4" key="1">
    <citation type="journal article" date="2019" name="Int. J. Syst. Evol. Microbiol.">
        <title>The Global Catalogue of Microorganisms (GCM) 10K type strain sequencing project: providing services to taxonomists for standard genome sequencing and annotation.</title>
        <authorList>
            <consortium name="The Broad Institute Genomics Platform"/>
            <consortium name="The Broad Institute Genome Sequencing Center for Infectious Disease"/>
            <person name="Wu L."/>
            <person name="Ma J."/>
        </authorList>
    </citation>
    <scope>NUCLEOTIDE SEQUENCE [LARGE SCALE GENOMIC DNA]</scope>
    <source>
        <strain evidence="4">CGMCC 1.15905</strain>
    </source>
</reference>
<gene>
    <name evidence="3" type="ORF">GCM10011521_22410</name>
</gene>
<dbReference type="PANTHER" id="PTHR43283">
    <property type="entry name" value="BETA-LACTAMASE-RELATED"/>
    <property type="match status" value="1"/>
</dbReference>
<proteinExistence type="predicted"/>
<feature type="chain" id="PRO_5045480157" description="Beta-lactamase-related domain-containing protein" evidence="1">
    <location>
        <begin position="22"/>
        <end position="348"/>
    </location>
</feature>
<organism evidence="3 4">
    <name type="scientific">Arenimonas soli</name>
    <dbReference type="NCBI Taxonomy" id="2269504"/>
    <lineage>
        <taxon>Bacteria</taxon>
        <taxon>Pseudomonadati</taxon>
        <taxon>Pseudomonadota</taxon>
        <taxon>Gammaproteobacteria</taxon>
        <taxon>Lysobacterales</taxon>
        <taxon>Lysobacteraceae</taxon>
        <taxon>Arenimonas</taxon>
    </lineage>
</organism>
<dbReference type="SUPFAM" id="SSF56601">
    <property type="entry name" value="beta-lactamase/transpeptidase-like"/>
    <property type="match status" value="1"/>
</dbReference>
<dbReference type="Pfam" id="PF00144">
    <property type="entry name" value="Beta-lactamase"/>
    <property type="match status" value="1"/>
</dbReference>
<protein>
    <recommendedName>
        <fullName evidence="2">Beta-lactamase-related domain-containing protein</fullName>
    </recommendedName>
</protein>
<evidence type="ECO:0000313" key="3">
    <source>
        <dbReference type="EMBL" id="GGA83563.1"/>
    </source>
</evidence>
<accession>A0ABQ1HNV1</accession>
<comment type="caution">
    <text evidence="3">The sequence shown here is derived from an EMBL/GenBank/DDBJ whole genome shotgun (WGS) entry which is preliminary data.</text>
</comment>
<dbReference type="RefSeq" id="WP_188664201.1">
    <property type="nucleotide sequence ID" value="NZ_BMKC01000003.1"/>
</dbReference>